<organism evidence="15 16">
    <name type="scientific">Dreissena polymorpha</name>
    <name type="common">Zebra mussel</name>
    <name type="synonym">Mytilus polymorpha</name>
    <dbReference type="NCBI Taxonomy" id="45954"/>
    <lineage>
        <taxon>Eukaryota</taxon>
        <taxon>Metazoa</taxon>
        <taxon>Spiralia</taxon>
        <taxon>Lophotrochozoa</taxon>
        <taxon>Mollusca</taxon>
        <taxon>Bivalvia</taxon>
        <taxon>Autobranchia</taxon>
        <taxon>Heteroconchia</taxon>
        <taxon>Euheterodonta</taxon>
        <taxon>Imparidentia</taxon>
        <taxon>Neoheterodontei</taxon>
        <taxon>Myida</taxon>
        <taxon>Dreissenoidea</taxon>
        <taxon>Dreissenidae</taxon>
        <taxon>Dreissena</taxon>
    </lineage>
</organism>
<dbReference type="AlphaFoldDB" id="A0A9D4IQ52"/>
<feature type="compositionally biased region" description="Acidic residues" evidence="13">
    <location>
        <begin position="1108"/>
        <end position="1118"/>
    </location>
</feature>
<keyword evidence="7" id="KW-0378">Hydrolase</keyword>
<dbReference type="Pfam" id="PF22527">
    <property type="entry name" value="DEXQc_Suv3"/>
    <property type="match status" value="1"/>
</dbReference>
<feature type="compositionally biased region" description="Polar residues" evidence="13">
    <location>
        <begin position="906"/>
        <end position="919"/>
    </location>
</feature>
<evidence type="ECO:0000256" key="2">
    <source>
        <dbReference type="ARBA" id="ARBA00001946"/>
    </source>
</evidence>
<dbReference type="Pfam" id="PF18147">
    <property type="entry name" value="Suv3_C_1"/>
    <property type="match status" value="1"/>
</dbReference>
<dbReference type="InterPro" id="IPR001650">
    <property type="entry name" value="Helicase_C-like"/>
</dbReference>
<dbReference type="Gene3D" id="1.20.58.1080">
    <property type="match status" value="1"/>
</dbReference>
<dbReference type="InterPro" id="IPR027417">
    <property type="entry name" value="P-loop_NTPase"/>
</dbReference>
<dbReference type="PANTHER" id="PTHR12131:SF1">
    <property type="entry name" value="ATP-DEPENDENT RNA HELICASE SUPV3L1, MITOCHONDRIAL-RELATED"/>
    <property type="match status" value="1"/>
</dbReference>
<keyword evidence="8" id="KW-0347">Helicase</keyword>
<dbReference type="GO" id="GO:0045025">
    <property type="term" value="C:mitochondrial degradosome"/>
    <property type="evidence" value="ECO:0007669"/>
    <property type="project" value="TreeGrafter"/>
</dbReference>
<feature type="compositionally biased region" description="Basic and acidic residues" evidence="13">
    <location>
        <begin position="920"/>
        <end position="933"/>
    </location>
</feature>
<comment type="caution">
    <text evidence="15">The sequence shown here is derived from an EMBL/GenBank/DDBJ whole genome shotgun (WGS) entry which is preliminary data.</text>
</comment>
<dbReference type="SUPFAM" id="SSF52540">
    <property type="entry name" value="P-loop containing nucleoside triphosphate hydrolases"/>
    <property type="match status" value="1"/>
</dbReference>
<evidence type="ECO:0000256" key="7">
    <source>
        <dbReference type="ARBA" id="ARBA00022801"/>
    </source>
</evidence>
<feature type="domain" description="Helicase C-terminal" evidence="14">
    <location>
        <begin position="382"/>
        <end position="547"/>
    </location>
</feature>
<dbReference type="InterPro" id="IPR044774">
    <property type="entry name" value="Suv3_DEXQc"/>
</dbReference>
<dbReference type="GO" id="GO:0003724">
    <property type="term" value="F:RNA helicase activity"/>
    <property type="evidence" value="ECO:0007669"/>
    <property type="project" value="UniProtKB-EC"/>
</dbReference>
<accession>A0A9D4IQ52</accession>
<dbReference type="Gene3D" id="1.20.272.40">
    <property type="match status" value="1"/>
</dbReference>
<dbReference type="SMART" id="SM00490">
    <property type="entry name" value="HELICc"/>
    <property type="match status" value="1"/>
</dbReference>
<dbReference type="FunFam" id="3.40.50.300:FF:000446">
    <property type="entry name" value="ATP-dependent RNA helicase SUPV3L1, mitochondrial"/>
    <property type="match status" value="1"/>
</dbReference>
<comment type="subcellular location">
    <subcellularLocation>
        <location evidence="3">Mitochondrion</location>
    </subcellularLocation>
</comment>
<evidence type="ECO:0000256" key="12">
    <source>
        <dbReference type="ARBA" id="ARBA00047984"/>
    </source>
</evidence>
<proteinExistence type="inferred from homology"/>
<evidence type="ECO:0000313" key="16">
    <source>
        <dbReference type="Proteomes" id="UP000828390"/>
    </source>
</evidence>
<dbReference type="Pfam" id="PF12513">
    <property type="entry name" value="SUV3_C"/>
    <property type="match status" value="1"/>
</dbReference>
<evidence type="ECO:0000259" key="14">
    <source>
        <dbReference type="PROSITE" id="PS51194"/>
    </source>
</evidence>
<comment type="cofactor">
    <cofactor evidence="2">
        <name>Mg(2+)</name>
        <dbReference type="ChEBI" id="CHEBI:18420"/>
    </cofactor>
</comment>
<dbReference type="EC" id="3.6.4.13" evidence="5"/>
<comment type="similarity">
    <text evidence="4">Belongs to the helicase family.</text>
</comment>
<dbReference type="InterPro" id="IPR041082">
    <property type="entry name" value="Suv3_C_1"/>
</dbReference>
<dbReference type="GO" id="GO:0016787">
    <property type="term" value="F:hydrolase activity"/>
    <property type="evidence" value="ECO:0007669"/>
    <property type="project" value="UniProtKB-KW"/>
</dbReference>
<dbReference type="InterPro" id="IPR022192">
    <property type="entry name" value="SUV3_C"/>
</dbReference>
<evidence type="ECO:0000256" key="5">
    <source>
        <dbReference type="ARBA" id="ARBA00012552"/>
    </source>
</evidence>
<evidence type="ECO:0000256" key="10">
    <source>
        <dbReference type="ARBA" id="ARBA00022946"/>
    </source>
</evidence>
<dbReference type="GO" id="GO:0005524">
    <property type="term" value="F:ATP binding"/>
    <property type="evidence" value="ECO:0007669"/>
    <property type="project" value="UniProtKB-KW"/>
</dbReference>
<comment type="catalytic activity">
    <reaction evidence="12">
        <text>ATP + H2O = ADP + phosphate + H(+)</text>
        <dbReference type="Rhea" id="RHEA:13065"/>
        <dbReference type="ChEBI" id="CHEBI:15377"/>
        <dbReference type="ChEBI" id="CHEBI:15378"/>
        <dbReference type="ChEBI" id="CHEBI:30616"/>
        <dbReference type="ChEBI" id="CHEBI:43474"/>
        <dbReference type="ChEBI" id="CHEBI:456216"/>
        <dbReference type="EC" id="3.6.4.13"/>
    </reaction>
</comment>
<evidence type="ECO:0000256" key="3">
    <source>
        <dbReference type="ARBA" id="ARBA00004173"/>
    </source>
</evidence>
<keyword evidence="11" id="KW-0496">Mitochondrion</keyword>
<comment type="cofactor">
    <cofactor evidence="1">
        <name>Mn(2+)</name>
        <dbReference type="ChEBI" id="CHEBI:29035"/>
    </cofactor>
</comment>
<dbReference type="PANTHER" id="PTHR12131">
    <property type="entry name" value="ATP-DEPENDENT RNA AND DNA HELICASE"/>
    <property type="match status" value="1"/>
</dbReference>
<dbReference type="Pfam" id="PF00271">
    <property type="entry name" value="Helicase_C"/>
    <property type="match status" value="1"/>
</dbReference>
<dbReference type="Pfam" id="PF18114">
    <property type="entry name" value="Suv3_N"/>
    <property type="match status" value="1"/>
</dbReference>
<feature type="region of interest" description="Disordered" evidence="13">
    <location>
        <begin position="50"/>
        <end position="71"/>
    </location>
</feature>
<dbReference type="CDD" id="cd18805">
    <property type="entry name" value="SF2_C_suv3"/>
    <property type="match status" value="1"/>
</dbReference>
<evidence type="ECO:0000256" key="9">
    <source>
        <dbReference type="ARBA" id="ARBA00022840"/>
    </source>
</evidence>
<dbReference type="OrthoDB" id="6692397at2759"/>
<dbReference type="FunFam" id="3.40.50.300:FF:000269">
    <property type="entry name" value="ATP-dependent RNA helicase SUPV3L1, mitochondrial"/>
    <property type="match status" value="1"/>
</dbReference>
<evidence type="ECO:0000313" key="15">
    <source>
        <dbReference type="EMBL" id="KAH3782540.1"/>
    </source>
</evidence>
<keyword evidence="9" id="KW-0067">ATP-binding</keyword>
<dbReference type="Gene3D" id="3.40.50.300">
    <property type="entry name" value="P-loop containing nucleotide triphosphate hydrolases"/>
    <property type="match status" value="2"/>
</dbReference>
<keyword evidence="6" id="KW-0547">Nucleotide-binding</keyword>
<evidence type="ECO:0000256" key="4">
    <source>
        <dbReference type="ARBA" id="ARBA00008708"/>
    </source>
</evidence>
<evidence type="ECO:0000256" key="1">
    <source>
        <dbReference type="ARBA" id="ARBA00001936"/>
    </source>
</evidence>
<evidence type="ECO:0000256" key="8">
    <source>
        <dbReference type="ARBA" id="ARBA00022806"/>
    </source>
</evidence>
<name>A0A9D4IQ52_DREPO</name>
<dbReference type="InterPro" id="IPR050699">
    <property type="entry name" value="RNA-DNA_Helicase"/>
</dbReference>
<evidence type="ECO:0000256" key="13">
    <source>
        <dbReference type="SAM" id="MobiDB-lite"/>
    </source>
</evidence>
<dbReference type="InterPro" id="IPR055206">
    <property type="entry name" value="DEXQc_SUV3"/>
</dbReference>
<feature type="region of interest" description="Disordered" evidence="13">
    <location>
        <begin position="901"/>
        <end position="1151"/>
    </location>
</feature>
<feature type="region of interest" description="Disordered" evidence="13">
    <location>
        <begin position="725"/>
        <end position="752"/>
    </location>
</feature>
<keyword evidence="16" id="KW-1185">Reference proteome</keyword>
<reference evidence="15" key="1">
    <citation type="journal article" date="2019" name="bioRxiv">
        <title>The Genome of the Zebra Mussel, Dreissena polymorpha: A Resource for Invasive Species Research.</title>
        <authorList>
            <person name="McCartney M.A."/>
            <person name="Auch B."/>
            <person name="Kono T."/>
            <person name="Mallez S."/>
            <person name="Zhang Y."/>
            <person name="Obille A."/>
            <person name="Becker A."/>
            <person name="Abrahante J.E."/>
            <person name="Garbe J."/>
            <person name="Badalamenti J.P."/>
            <person name="Herman A."/>
            <person name="Mangelson H."/>
            <person name="Liachko I."/>
            <person name="Sullivan S."/>
            <person name="Sone E.D."/>
            <person name="Koren S."/>
            <person name="Silverstein K.A.T."/>
            <person name="Beckman K.B."/>
            <person name="Gohl D.M."/>
        </authorList>
    </citation>
    <scope>NUCLEOTIDE SEQUENCE</scope>
    <source>
        <strain evidence="15">Duluth1</strain>
        <tissue evidence="15">Whole animal</tissue>
    </source>
</reference>
<dbReference type="GO" id="GO:0000965">
    <property type="term" value="P:mitochondrial RNA 3'-end processing"/>
    <property type="evidence" value="ECO:0007669"/>
    <property type="project" value="TreeGrafter"/>
</dbReference>
<dbReference type="InterPro" id="IPR041453">
    <property type="entry name" value="Suv3_N"/>
</dbReference>
<dbReference type="PROSITE" id="PS51194">
    <property type="entry name" value="HELICASE_CTER"/>
    <property type="match status" value="1"/>
</dbReference>
<gene>
    <name evidence="15" type="ORF">DPMN_160457</name>
</gene>
<dbReference type="CDD" id="cd17913">
    <property type="entry name" value="DEXQc_Suv3"/>
    <property type="match status" value="1"/>
</dbReference>
<feature type="region of interest" description="Disordered" evidence="13">
    <location>
        <begin position="796"/>
        <end position="819"/>
    </location>
</feature>
<evidence type="ECO:0000256" key="6">
    <source>
        <dbReference type="ARBA" id="ARBA00022741"/>
    </source>
</evidence>
<dbReference type="EMBL" id="JAIWYP010000008">
    <property type="protein sequence ID" value="KAH3782540.1"/>
    <property type="molecule type" value="Genomic_DNA"/>
</dbReference>
<keyword evidence="10" id="KW-0809">Transit peptide</keyword>
<protein>
    <recommendedName>
        <fullName evidence="5">RNA helicase</fullName>
        <ecNumber evidence="5">3.6.4.13</ecNumber>
    </recommendedName>
</protein>
<reference evidence="15" key="2">
    <citation type="submission" date="2020-11" db="EMBL/GenBank/DDBJ databases">
        <authorList>
            <person name="McCartney M.A."/>
            <person name="Auch B."/>
            <person name="Kono T."/>
            <person name="Mallez S."/>
            <person name="Becker A."/>
            <person name="Gohl D.M."/>
            <person name="Silverstein K.A.T."/>
            <person name="Koren S."/>
            <person name="Bechman K.B."/>
            <person name="Herman A."/>
            <person name="Abrahante J.E."/>
            <person name="Garbe J."/>
        </authorList>
    </citation>
    <scope>NUCLEOTIDE SEQUENCE</scope>
    <source>
        <strain evidence="15">Duluth1</strain>
        <tissue evidence="15">Whole animal</tissue>
    </source>
</reference>
<feature type="compositionally biased region" description="Polar residues" evidence="13">
    <location>
        <begin position="807"/>
        <end position="819"/>
    </location>
</feature>
<dbReference type="Gene3D" id="1.10.1740.140">
    <property type="match status" value="1"/>
</dbReference>
<evidence type="ECO:0000256" key="11">
    <source>
        <dbReference type="ARBA" id="ARBA00023128"/>
    </source>
</evidence>
<feature type="compositionally biased region" description="Basic residues" evidence="13">
    <location>
        <begin position="1124"/>
        <end position="1151"/>
    </location>
</feature>
<sequence length="1151" mass="128983">MLAVSSIVQNLLRTRCLASFNVFEHRHLSKHVKTVGQSKRKTIVFELPGSQYSPHRHSRKGQSKPVKTVGHSKRKTIVYEQPSIVPPPTAKELFKPMAVEPRREDADNLGEEIVGALSKGSIAKILVNFAKDKSVETLAQTNKVTGDLYQQCLESFTKYCLVSKPLSVTLHIVFKDIEAGAGHVTDLFPFFLDHAKQVFPHIECMDELRQISNLSDPTTWYPLARSMKRKIVFHAGPTNSGKTYHAMKSFLEAESGVYCGPLRLLAMEVYDKSNAQGVPCDLKTGETRKFANDDDSPSNHMACTVEMLNTNLEYGVAVIDEIQMIGDLQRGWSWTQALLGLAARELHVCGEETAIDLVEHLAYMCGDSFEVKRYSRLTKLEYLDKELGSLDNVRAGDCIVCFSKRDIFNIMTQLRERNINVSVIYGNQPPGTKINQSRQFNDPNSNCNVLVATDAIGMGLNLAIKRIIFYNINKTTLRHDGVKIRAPLSTSQALQISGRAGRFKTRFEDGEVTTYTKRDLVQLKRIVSLPRENIEKAGLNATVDMIELFSYHLPNATLSNLLDIFKHVCTVTDHFFMCNVTDIKTLAELLEDVPLNLRSKFTFCVAPLKVREGLPRIMFKRMAKRISEGHSLTYDWLCRALGAPFHMPRNQTELTELEAAFNVIDIYLWLSFRFEMFDDIAQVQDLRVELDTIIQAYMKSLNTGQQGQQPELSYEVSQQNPLQAYKFNPKKTGGKQKESKEMSDTQTLSSKVQIQSIKPEAYMKSLNTGQQGQQPELSYEVSQQNPLQVYKFNTKKTGGKQKESKETNNQTNGLIQSVPNFDSSYTREYLFSDPSSMKKQSDPQKLSSKVQIQSIKPEASHPKRLSAFDNQWKQNAGNQKDIGDDGIIDIASSSRQAIIEPLRLTTYKNSMKTPASSQPRSEEEPSLKTAPKEKPRKKVTPREDGARTPDVALAPERVLTPIKKKAKSPETSTVQIEDETATPAKSKKKKAKGCATEDEGVLSPKQEPVKSPKGKKGTKKEMEGETEDESALSPSEEPMSPKGKKKKGTEGKNEEAGPSGKGTQVVKKGAKVKKGQALTCGEGLSPSEEALGGEKKTKKMKKKAVKDEETDEKDEEETEAPKPKERKKKAKKALLHQNSFRKKTIKKIIKK</sequence>
<dbReference type="Proteomes" id="UP000828390">
    <property type="component" value="Unassembled WGS sequence"/>
</dbReference>